<reference evidence="1 2" key="1">
    <citation type="journal article" date="2012" name="Nat. Biotechnol.">
        <title>Draft genome sequence of pigeonpea (Cajanus cajan), an orphan legume crop of resource-poor farmers.</title>
        <authorList>
            <person name="Varshney R.K."/>
            <person name="Chen W."/>
            <person name="Li Y."/>
            <person name="Bharti A.K."/>
            <person name="Saxena R.K."/>
            <person name="Schlueter J.A."/>
            <person name="Donoghue M.T."/>
            <person name="Azam S."/>
            <person name="Fan G."/>
            <person name="Whaley A.M."/>
            <person name="Farmer A.D."/>
            <person name="Sheridan J."/>
            <person name="Iwata A."/>
            <person name="Tuteja R."/>
            <person name="Penmetsa R.V."/>
            <person name="Wu W."/>
            <person name="Upadhyaya H.D."/>
            <person name="Yang S.P."/>
            <person name="Shah T."/>
            <person name="Saxena K.B."/>
            <person name="Michael T."/>
            <person name="McCombie W.R."/>
            <person name="Yang B."/>
            <person name="Zhang G."/>
            <person name="Yang H."/>
            <person name="Wang J."/>
            <person name="Spillane C."/>
            <person name="Cook D.R."/>
            <person name="May G.D."/>
            <person name="Xu X."/>
            <person name="Jackson S.A."/>
        </authorList>
    </citation>
    <scope>NUCLEOTIDE SEQUENCE [LARGE SCALE GENOMIC DNA]</scope>
    <source>
        <strain evidence="2">cv. Asha</strain>
    </source>
</reference>
<dbReference type="AlphaFoldDB" id="A0A151T1E8"/>
<dbReference type="OMA" id="NNCYCIT"/>
<gene>
    <name evidence="1" type="ORF">KK1_023290</name>
</gene>
<sequence>MRNNCYCITNYLPVFIRIYRNFNTTTPSEIKNHKKLKTELGGAARTQAPTATNYDVGSATWADLREAPLLSAMEVTPLGHGPS</sequence>
<protein>
    <submittedName>
        <fullName evidence="1">Uncharacterized protein</fullName>
    </submittedName>
</protein>
<dbReference type="EMBL" id="CM003611">
    <property type="protein sequence ID" value="KYP60874.1"/>
    <property type="molecule type" value="Genomic_DNA"/>
</dbReference>
<organism evidence="1 2">
    <name type="scientific">Cajanus cajan</name>
    <name type="common">Pigeon pea</name>
    <name type="synonym">Cajanus indicus</name>
    <dbReference type="NCBI Taxonomy" id="3821"/>
    <lineage>
        <taxon>Eukaryota</taxon>
        <taxon>Viridiplantae</taxon>
        <taxon>Streptophyta</taxon>
        <taxon>Embryophyta</taxon>
        <taxon>Tracheophyta</taxon>
        <taxon>Spermatophyta</taxon>
        <taxon>Magnoliopsida</taxon>
        <taxon>eudicotyledons</taxon>
        <taxon>Gunneridae</taxon>
        <taxon>Pentapetalae</taxon>
        <taxon>rosids</taxon>
        <taxon>fabids</taxon>
        <taxon>Fabales</taxon>
        <taxon>Fabaceae</taxon>
        <taxon>Papilionoideae</taxon>
        <taxon>50 kb inversion clade</taxon>
        <taxon>NPAAA clade</taxon>
        <taxon>indigoferoid/millettioid clade</taxon>
        <taxon>Phaseoleae</taxon>
        <taxon>Cajanus</taxon>
    </lineage>
</organism>
<proteinExistence type="predicted"/>
<name>A0A151T1E8_CAJCA</name>
<dbReference type="Gramene" id="C.cajan_22625.t">
    <property type="protein sequence ID" value="C.cajan_22625.t.cds1"/>
    <property type="gene ID" value="C.cajan_22625"/>
</dbReference>
<dbReference type="Proteomes" id="UP000075243">
    <property type="component" value="Chromosome 9"/>
</dbReference>
<accession>A0A151T1E8</accession>
<evidence type="ECO:0000313" key="2">
    <source>
        <dbReference type="Proteomes" id="UP000075243"/>
    </source>
</evidence>
<evidence type="ECO:0000313" key="1">
    <source>
        <dbReference type="EMBL" id="KYP60874.1"/>
    </source>
</evidence>
<keyword evidence="2" id="KW-1185">Reference proteome</keyword>